<accession>A0AAD1Y1F9</accession>
<dbReference type="AlphaFoldDB" id="A0AAD1Y1F9"/>
<protein>
    <submittedName>
        <fullName evidence="1">Uncharacterized protein</fullName>
    </submittedName>
</protein>
<name>A0AAD1Y1F9_EUPCR</name>
<keyword evidence="2" id="KW-1185">Reference proteome</keyword>
<gene>
    <name evidence="1" type="ORF">ECRASSUSDP1_LOCUS22908</name>
</gene>
<organism evidence="1 2">
    <name type="scientific">Euplotes crassus</name>
    <dbReference type="NCBI Taxonomy" id="5936"/>
    <lineage>
        <taxon>Eukaryota</taxon>
        <taxon>Sar</taxon>
        <taxon>Alveolata</taxon>
        <taxon>Ciliophora</taxon>
        <taxon>Intramacronucleata</taxon>
        <taxon>Spirotrichea</taxon>
        <taxon>Hypotrichia</taxon>
        <taxon>Euplotida</taxon>
        <taxon>Euplotidae</taxon>
        <taxon>Moneuplotes</taxon>
    </lineage>
</organism>
<dbReference type="Proteomes" id="UP001295684">
    <property type="component" value="Unassembled WGS sequence"/>
</dbReference>
<proteinExistence type="predicted"/>
<evidence type="ECO:0000313" key="1">
    <source>
        <dbReference type="EMBL" id="CAI2381452.1"/>
    </source>
</evidence>
<evidence type="ECO:0000313" key="2">
    <source>
        <dbReference type="Proteomes" id="UP001295684"/>
    </source>
</evidence>
<dbReference type="EMBL" id="CAMPGE010023520">
    <property type="protein sequence ID" value="CAI2381452.1"/>
    <property type="molecule type" value="Genomic_DNA"/>
</dbReference>
<sequence>MKHLSKNDTLNRWKSRDRRLKRKTQFVEFLTTLHLKQNLPLELAPIAAMRLKLCLKVYYLSLPAVCRIISNIDQRKHPKKSKFIIRTQKNH</sequence>
<comment type="caution">
    <text evidence="1">The sequence shown here is derived from an EMBL/GenBank/DDBJ whole genome shotgun (WGS) entry which is preliminary data.</text>
</comment>
<reference evidence="1" key="1">
    <citation type="submission" date="2023-07" db="EMBL/GenBank/DDBJ databases">
        <authorList>
            <consortium name="AG Swart"/>
            <person name="Singh M."/>
            <person name="Singh A."/>
            <person name="Seah K."/>
            <person name="Emmerich C."/>
        </authorList>
    </citation>
    <scope>NUCLEOTIDE SEQUENCE</scope>
    <source>
        <strain evidence="1">DP1</strain>
    </source>
</reference>